<dbReference type="InterPro" id="IPR002656">
    <property type="entry name" value="Acyl_transf_3_dom"/>
</dbReference>
<dbReference type="PANTHER" id="PTHR36927:SF3">
    <property type="entry name" value="GLUCANS BIOSYNTHESIS PROTEIN C"/>
    <property type="match status" value="1"/>
</dbReference>
<dbReference type="EMBL" id="JACIJH010000005">
    <property type="protein sequence ID" value="MBB5706596.1"/>
    <property type="molecule type" value="Genomic_DNA"/>
</dbReference>
<dbReference type="Proteomes" id="UP000537161">
    <property type="component" value="Unassembled WGS sequence"/>
</dbReference>
<reference evidence="3 4" key="1">
    <citation type="submission" date="2020-08" db="EMBL/GenBank/DDBJ databases">
        <title>Genomic Encyclopedia of Type Strains, Phase IV (KMG-IV): sequencing the most valuable type-strain genomes for metagenomic binning, comparative biology and taxonomic classification.</title>
        <authorList>
            <person name="Goeker M."/>
        </authorList>
    </citation>
    <scope>NUCLEOTIDE SEQUENCE [LARGE SCALE GENOMIC DNA]</scope>
    <source>
        <strain evidence="3 4">DSM 27163</strain>
    </source>
</reference>
<feature type="transmembrane region" description="Helical" evidence="1">
    <location>
        <begin position="89"/>
        <end position="107"/>
    </location>
</feature>
<protein>
    <recommendedName>
        <fullName evidence="2">Acyltransferase 3 domain-containing protein</fullName>
    </recommendedName>
</protein>
<feature type="transmembrane region" description="Helical" evidence="1">
    <location>
        <begin position="176"/>
        <end position="200"/>
    </location>
</feature>
<feature type="transmembrane region" description="Helical" evidence="1">
    <location>
        <begin position="246"/>
        <end position="264"/>
    </location>
</feature>
<keyword evidence="4" id="KW-1185">Reference proteome</keyword>
<feature type="transmembrane region" description="Helical" evidence="1">
    <location>
        <begin position="143"/>
        <end position="164"/>
    </location>
</feature>
<feature type="transmembrane region" description="Helical" evidence="1">
    <location>
        <begin position="12"/>
        <end position="35"/>
    </location>
</feature>
<evidence type="ECO:0000259" key="2">
    <source>
        <dbReference type="Pfam" id="PF01757"/>
    </source>
</evidence>
<dbReference type="Pfam" id="PF01757">
    <property type="entry name" value="Acyl_transf_3"/>
    <property type="match status" value="1"/>
</dbReference>
<feature type="transmembrane region" description="Helical" evidence="1">
    <location>
        <begin position="314"/>
        <end position="335"/>
    </location>
</feature>
<evidence type="ECO:0000256" key="1">
    <source>
        <dbReference type="SAM" id="Phobius"/>
    </source>
</evidence>
<comment type="caution">
    <text evidence="3">The sequence shown here is derived from an EMBL/GenBank/DDBJ whole genome shotgun (WGS) entry which is preliminary data.</text>
</comment>
<dbReference type="InterPro" id="IPR050623">
    <property type="entry name" value="Glucan_succinyl_AcylTrfase"/>
</dbReference>
<keyword evidence="1" id="KW-1133">Transmembrane helix</keyword>
<sequence length="378" mass="42357">MTMTRHYGMDWLRIGAFALLILYHIGMYFVPWGWHVKTPRPMDWVQIPMMATNSWRLPLLFLVSGYASAALFAKLGGPGAFLRSRAARLLIPLAFGMIVVIPVQPWIELVTQYGYAASFAHFWAHDYFRFGTLEGIVLPTWQHLWFVVYLFVYTLLAVLLLLLVPEAARARITDVAARLLGGWGILVLPLAAWMAILFAFPGYRETHALFDDGPNHLHYLVPFFTGWLLRVRPVLFLAVARCWRTAAGLAVVAYATVAWAIWASPGEGPPPVGVVTWFMAVRLVQGWAAIVALVGIADCFWNRDHARRPMLAEAVFPFYIIHQTVIVLVGYWLLLGGVGPAASFPILVAATVAGCWAFYLGGRRIGWLRPLIGLQRRA</sequence>
<evidence type="ECO:0000313" key="3">
    <source>
        <dbReference type="EMBL" id="MBB5706596.1"/>
    </source>
</evidence>
<keyword evidence="1" id="KW-0812">Transmembrane</keyword>
<dbReference type="PANTHER" id="PTHR36927">
    <property type="entry name" value="BLR4337 PROTEIN"/>
    <property type="match status" value="1"/>
</dbReference>
<gene>
    <name evidence="3" type="ORF">FHR21_001953</name>
</gene>
<keyword evidence="1" id="KW-0472">Membrane</keyword>
<organism evidence="3 4">
    <name type="scientific">Sphingopyxis panaciterrulae</name>
    <dbReference type="NCBI Taxonomy" id="462372"/>
    <lineage>
        <taxon>Bacteria</taxon>
        <taxon>Pseudomonadati</taxon>
        <taxon>Pseudomonadota</taxon>
        <taxon>Alphaproteobacteria</taxon>
        <taxon>Sphingomonadales</taxon>
        <taxon>Sphingomonadaceae</taxon>
        <taxon>Sphingopyxis</taxon>
    </lineage>
</organism>
<feature type="transmembrane region" description="Helical" evidence="1">
    <location>
        <begin position="341"/>
        <end position="361"/>
    </location>
</feature>
<accession>A0A7W9B5Y5</accession>
<feature type="transmembrane region" description="Helical" evidence="1">
    <location>
        <begin position="55"/>
        <end position="77"/>
    </location>
</feature>
<dbReference type="AlphaFoldDB" id="A0A7W9B5Y5"/>
<feature type="transmembrane region" description="Helical" evidence="1">
    <location>
        <begin position="284"/>
        <end position="302"/>
    </location>
</feature>
<feature type="transmembrane region" description="Helical" evidence="1">
    <location>
        <begin position="220"/>
        <end position="239"/>
    </location>
</feature>
<dbReference type="RefSeq" id="WP_184097650.1">
    <property type="nucleotide sequence ID" value="NZ_JACIJH010000005.1"/>
</dbReference>
<feature type="domain" description="Acyltransferase 3" evidence="2">
    <location>
        <begin position="7"/>
        <end position="359"/>
    </location>
</feature>
<evidence type="ECO:0000313" key="4">
    <source>
        <dbReference type="Proteomes" id="UP000537161"/>
    </source>
</evidence>
<name>A0A7W9B5Y5_9SPHN</name>
<proteinExistence type="predicted"/>
<dbReference type="GO" id="GO:0016747">
    <property type="term" value="F:acyltransferase activity, transferring groups other than amino-acyl groups"/>
    <property type="evidence" value="ECO:0007669"/>
    <property type="project" value="InterPro"/>
</dbReference>